<keyword evidence="2" id="KW-0934">Plastid</keyword>
<dbReference type="EMBL" id="GDKF01008182">
    <property type="protein sequence ID" value="JAT70440.1"/>
    <property type="molecule type" value="Transcribed_RNA"/>
</dbReference>
<sequence length="269" mass="29312">PMASVRLRSCIPSGQNSPFVKHNVVTPRCMRSHGATLRLPRPLAFFNRWGNNPSATIKELSALQQALKEDPLPASSTILNLVDALESSNTGIKDPTRSPLIEGRWRLLYNTKESTASPVQRAATGTKGLSIFQDILLGDASALPRVVNVVEFGSLGKLEVEAQASTTDRPLEGFIPRSGAGLPFGILGVSSTQPPDKPHTRIDFQFSRAAFKSSKIPFQVPYPVPFRLLGDERKGWIDTTYLARDGRLRIARGNKGTVFILAKDDPPAS</sequence>
<feature type="domain" description="Plastid lipid-associated protein/fibrillin conserved" evidence="3">
    <location>
        <begin position="75"/>
        <end position="262"/>
    </location>
</feature>
<reference evidence="4" key="1">
    <citation type="submission" date="2015-08" db="EMBL/GenBank/DDBJ databases">
        <authorList>
            <person name="Babu N.S."/>
            <person name="Beckwith C.J."/>
            <person name="Beseler K.G."/>
            <person name="Brison A."/>
            <person name="Carone J.V."/>
            <person name="Caskin T.P."/>
            <person name="Diamond M."/>
            <person name="Durham M.E."/>
            <person name="Foxe J.M."/>
            <person name="Go M."/>
            <person name="Henderson B.A."/>
            <person name="Jones I.B."/>
            <person name="McGettigan J.A."/>
            <person name="Micheletti S.J."/>
            <person name="Nasrallah M.E."/>
            <person name="Ortiz D."/>
            <person name="Piller C.R."/>
            <person name="Privatt S.R."/>
            <person name="Schneider S.L."/>
            <person name="Sharp S."/>
            <person name="Smith T.C."/>
            <person name="Stanton J.D."/>
            <person name="Ullery H.E."/>
            <person name="Wilson R.J."/>
            <person name="Serrano M.G."/>
            <person name="Buck G."/>
            <person name="Lee V."/>
            <person name="Wang Y."/>
            <person name="Carvalho R."/>
            <person name="Voegtly L."/>
            <person name="Shi R."/>
            <person name="Duckworth R."/>
            <person name="Johnson A."/>
            <person name="Loviza R."/>
            <person name="Walstead R."/>
            <person name="Shah Z."/>
            <person name="Kiflezghi M."/>
            <person name="Wade K."/>
            <person name="Ball S.L."/>
            <person name="Bradley K.W."/>
            <person name="Asai D.J."/>
            <person name="Bowman C.A."/>
            <person name="Russell D.A."/>
            <person name="Pope W.H."/>
            <person name="Jacobs-Sera D."/>
            <person name="Hendrix R.W."/>
            <person name="Hatfull G.F."/>
        </authorList>
    </citation>
    <scope>NUCLEOTIDE SEQUENCE</scope>
</reference>
<gene>
    <name evidence="5" type="ORF">g.24115</name>
    <name evidence="4" type="ORF">g.24117</name>
</gene>
<organism evidence="4">
    <name type="scientific">Auxenochlorella protothecoides</name>
    <name type="common">Green microalga</name>
    <name type="synonym">Chlorella protothecoides</name>
    <dbReference type="NCBI Taxonomy" id="3075"/>
    <lineage>
        <taxon>Eukaryota</taxon>
        <taxon>Viridiplantae</taxon>
        <taxon>Chlorophyta</taxon>
        <taxon>core chlorophytes</taxon>
        <taxon>Trebouxiophyceae</taxon>
        <taxon>Chlorellales</taxon>
        <taxon>Chlorellaceae</taxon>
        <taxon>Auxenochlorella</taxon>
    </lineage>
</organism>
<feature type="non-terminal residue" evidence="4">
    <location>
        <position position="1"/>
    </location>
</feature>
<dbReference type="AlphaFoldDB" id="A0A1D1ZU03"/>
<dbReference type="GO" id="GO:0009536">
    <property type="term" value="C:plastid"/>
    <property type="evidence" value="ECO:0007669"/>
    <property type="project" value="UniProtKB-SubCell"/>
</dbReference>
<evidence type="ECO:0000313" key="4">
    <source>
        <dbReference type="EMBL" id="JAT70440.1"/>
    </source>
</evidence>
<proteinExistence type="predicted"/>
<dbReference type="PANTHER" id="PTHR31906">
    <property type="entry name" value="PLASTID-LIPID-ASSOCIATED PROTEIN 4, CHLOROPLASTIC-RELATED"/>
    <property type="match status" value="1"/>
</dbReference>
<dbReference type="InterPro" id="IPR006843">
    <property type="entry name" value="PAP/fibrillin_dom"/>
</dbReference>
<dbReference type="Pfam" id="PF04755">
    <property type="entry name" value="PAP_fibrillin"/>
    <property type="match status" value="1"/>
</dbReference>
<accession>A0A1D1ZU03</accession>
<dbReference type="InterPro" id="IPR039633">
    <property type="entry name" value="PAP"/>
</dbReference>
<comment type="subcellular location">
    <subcellularLocation>
        <location evidence="1">Plastid</location>
    </subcellularLocation>
</comment>
<evidence type="ECO:0000256" key="1">
    <source>
        <dbReference type="ARBA" id="ARBA00004474"/>
    </source>
</evidence>
<name>A0A1D1ZU03_AUXPR</name>
<evidence type="ECO:0000313" key="5">
    <source>
        <dbReference type="EMBL" id="JAT71283.1"/>
    </source>
</evidence>
<evidence type="ECO:0000256" key="2">
    <source>
        <dbReference type="ARBA" id="ARBA00022640"/>
    </source>
</evidence>
<evidence type="ECO:0000259" key="3">
    <source>
        <dbReference type="Pfam" id="PF04755"/>
    </source>
</evidence>
<dbReference type="EMBL" id="GDKF01007339">
    <property type="protein sequence ID" value="JAT71283.1"/>
    <property type="molecule type" value="Transcribed_RNA"/>
</dbReference>
<protein>
    <recommendedName>
        <fullName evidence="3">Plastid lipid-associated protein/fibrillin conserved domain-containing protein</fullName>
    </recommendedName>
</protein>